<proteinExistence type="predicted"/>
<dbReference type="PANTHER" id="PTHR10252:SF54">
    <property type="entry name" value="CHROMATIN ACCESSIBILITY COMPLEX PROTEIN 1"/>
    <property type="match status" value="1"/>
</dbReference>
<dbReference type="InterPro" id="IPR050568">
    <property type="entry name" value="Transcr_DNA_Rep_Reg"/>
</dbReference>
<gene>
    <name evidence="5" type="primary">SPOSA6832_05095</name>
</gene>
<dbReference type="GO" id="GO:0046982">
    <property type="term" value="F:protein heterodimerization activity"/>
    <property type="evidence" value="ECO:0007669"/>
    <property type="project" value="InterPro"/>
</dbReference>
<dbReference type="InterPro" id="IPR003958">
    <property type="entry name" value="CBFA_NFYB_domain"/>
</dbReference>
<feature type="compositionally biased region" description="Acidic residues" evidence="3">
    <location>
        <begin position="179"/>
        <end position="190"/>
    </location>
</feature>
<dbReference type="SUPFAM" id="SSF47113">
    <property type="entry name" value="Histone-fold"/>
    <property type="match status" value="1"/>
</dbReference>
<keyword evidence="6" id="KW-1185">Reference proteome</keyword>
<dbReference type="OrthoDB" id="636685at2759"/>
<dbReference type="CDD" id="cd23645">
    <property type="entry name" value="HFD_Dpb3-like"/>
    <property type="match status" value="1"/>
</dbReference>
<evidence type="ECO:0000256" key="3">
    <source>
        <dbReference type="SAM" id="MobiDB-lite"/>
    </source>
</evidence>
<evidence type="ECO:0000313" key="6">
    <source>
        <dbReference type="Proteomes" id="UP000243876"/>
    </source>
</evidence>
<sequence length="211" mass="22191">MDTEPATKKPRTSTAAALAPTGDLGASLLPISRVNRIIKADKDVRLCSKEAIFLIAKATEYMLGKMTSQAHAQARLQKRGRMVKYSDLAEVATQPQWFYLGEVIPSSIPLSAALSLRQQNEDVLNAPSTTAVGGEKAYEGKRILKGRKKVGGPGGPGDDGIGKRTTRGKKLSLPAGEGGPDEEDDDEDDDVSRAPSEAAGLASGAAMDVDG</sequence>
<dbReference type="AlphaFoldDB" id="A0A0D6ETN7"/>
<accession>A0A0D6ETN7</accession>
<feature type="domain" description="Transcription factor CBF/NF-Y/archaeal histone" evidence="4">
    <location>
        <begin position="29"/>
        <end position="89"/>
    </location>
</feature>
<dbReference type="Proteomes" id="UP000243876">
    <property type="component" value="Unassembled WGS sequence"/>
</dbReference>
<organism evidence="5 6">
    <name type="scientific">Sporidiobolus salmonicolor</name>
    <name type="common">Yeast-like fungus</name>
    <name type="synonym">Sporobolomyces salmonicolor</name>
    <dbReference type="NCBI Taxonomy" id="5005"/>
    <lineage>
        <taxon>Eukaryota</taxon>
        <taxon>Fungi</taxon>
        <taxon>Dikarya</taxon>
        <taxon>Basidiomycota</taxon>
        <taxon>Pucciniomycotina</taxon>
        <taxon>Microbotryomycetes</taxon>
        <taxon>Sporidiobolales</taxon>
        <taxon>Sporidiobolaceae</taxon>
        <taxon>Sporobolomyces</taxon>
    </lineage>
</organism>
<dbReference type="EMBL" id="CENE01000057">
    <property type="protein sequence ID" value="CEQ43193.1"/>
    <property type="molecule type" value="Genomic_DNA"/>
</dbReference>
<evidence type="ECO:0000259" key="4">
    <source>
        <dbReference type="Pfam" id="PF00808"/>
    </source>
</evidence>
<feature type="region of interest" description="Disordered" evidence="3">
    <location>
        <begin position="143"/>
        <end position="211"/>
    </location>
</feature>
<dbReference type="GO" id="GO:0006261">
    <property type="term" value="P:DNA-templated DNA replication"/>
    <property type="evidence" value="ECO:0007669"/>
    <property type="project" value="TreeGrafter"/>
</dbReference>
<dbReference type="PANTHER" id="PTHR10252">
    <property type="entry name" value="HISTONE-LIKE TRANSCRIPTION FACTOR CCAAT-RELATED"/>
    <property type="match status" value="1"/>
</dbReference>
<dbReference type="InterPro" id="IPR009072">
    <property type="entry name" value="Histone-fold"/>
</dbReference>
<evidence type="ECO:0000256" key="1">
    <source>
        <dbReference type="ARBA" id="ARBA00004123"/>
    </source>
</evidence>
<name>A0A0D6ETN7_SPOSA</name>
<dbReference type="Pfam" id="PF00808">
    <property type="entry name" value="CBFD_NFYB_HMF"/>
    <property type="match status" value="1"/>
</dbReference>
<keyword evidence="2" id="KW-0539">Nucleus</keyword>
<protein>
    <submittedName>
        <fullName evidence="5">SPOSA6832_05095-mRNA-1:cds</fullName>
    </submittedName>
</protein>
<comment type="subcellular location">
    <subcellularLocation>
        <location evidence="1">Nucleus</location>
    </subcellularLocation>
</comment>
<dbReference type="GO" id="GO:0008623">
    <property type="term" value="C:CHRAC"/>
    <property type="evidence" value="ECO:0007669"/>
    <property type="project" value="TreeGrafter"/>
</dbReference>
<evidence type="ECO:0000256" key="2">
    <source>
        <dbReference type="ARBA" id="ARBA00023242"/>
    </source>
</evidence>
<evidence type="ECO:0000313" key="5">
    <source>
        <dbReference type="EMBL" id="CEQ43193.1"/>
    </source>
</evidence>
<reference evidence="6" key="1">
    <citation type="submission" date="2015-02" db="EMBL/GenBank/DDBJ databases">
        <authorList>
            <person name="Gon?alves P."/>
        </authorList>
    </citation>
    <scope>NUCLEOTIDE SEQUENCE [LARGE SCALE GENOMIC DNA]</scope>
</reference>
<dbReference type="Gene3D" id="1.10.20.10">
    <property type="entry name" value="Histone, subunit A"/>
    <property type="match status" value="1"/>
</dbReference>